<keyword evidence="7" id="KW-1185">Reference proteome</keyword>
<dbReference type="InterPro" id="IPR003439">
    <property type="entry name" value="ABC_transporter-like_ATP-bd"/>
</dbReference>
<name>A0ABY4WQZ4_9BACL</name>
<dbReference type="SUPFAM" id="SSF52540">
    <property type="entry name" value="P-loop containing nucleoside triphosphate hydrolases"/>
    <property type="match status" value="1"/>
</dbReference>
<sequence length="249" mass="27558">METLVKVQGLTKQYRNGRGVRDVSFEVARGDIFGLFGPNGAGKTTLLKMMTGLCRADRGSAILFGYELTSEFEKAMAQVGCMIQTADAYPYLSALDHLKLAARLYPEQPKARIQEVLDAVGLGAYRHEKVKGFSTGMKQRLALAEALLSAPQLVILDEPTNGLDIEGVVEFRELILQLAREKGVTFVISSHLIDEMERICNRIGILNNGRLISQGNVDELLNSQVTLEQFYLSQIQNRKEKTAHAASVR</sequence>
<dbReference type="EMBL" id="CP098755">
    <property type="protein sequence ID" value="USG68507.1"/>
    <property type="molecule type" value="Genomic_DNA"/>
</dbReference>
<proteinExistence type="inferred from homology"/>
<dbReference type="Gene3D" id="3.40.50.300">
    <property type="entry name" value="P-loop containing nucleotide triphosphate hydrolases"/>
    <property type="match status" value="1"/>
</dbReference>
<protein>
    <submittedName>
        <fullName evidence="6">ABC transporter ATP-binding protein</fullName>
    </submittedName>
</protein>
<dbReference type="GO" id="GO:0005524">
    <property type="term" value="F:ATP binding"/>
    <property type="evidence" value="ECO:0007669"/>
    <property type="project" value="UniProtKB-KW"/>
</dbReference>
<evidence type="ECO:0000259" key="5">
    <source>
        <dbReference type="PROSITE" id="PS50893"/>
    </source>
</evidence>
<evidence type="ECO:0000256" key="1">
    <source>
        <dbReference type="ARBA" id="ARBA00005417"/>
    </source>
</evidence>
<keyword evidence="4 6" id="KW-0067">ATP-binding</keyword>
<organism evidence="6 7">
    <name type="scientific">Brevibacillus ruminantium</name>
    <dbReference type="NCBI Taxonomy" id="2950604"/>
    <lineage>
        <taxon>Bacteria</taxon>
        <taxon>Bacillati</taxon>
        <taxon>Bacillota</taxon>
        <taxon>Bacilli</taxon>
        <taxon>Bacillales</taxon>
        <taxon>Paenibacillaceae</taxon>
        <taxon>Brevibacillus</taxon>
    </lineage>
</organism>
<accession>A0ABY4WQZ4</accession>
<evidence type="ECO:0000256" key="4">
    <source>
        <dbReference type="ARBA" id="ARBA00022840"/>
    </source>
</evidence>
<keyword evidence="3" id="KW-0547">Nucleotide-binding</keyword>
<keyword evidence="2" id="KW-0813">Transport</keyword>
<dbReference type="InterPro" id="IPR027417">
    <property type="entry name" value="P-loop_NTPase"/>
</dbReference>
<comment type="similarity">
    <text evidence="1">Belongs to the ABC transporter superfamily.</text>
</comment>
<dbReference type="PROSITE" id="PS50893">
    <property type="entry name" value="ABC_TRANSPORTER_2"/>
    <property type="match status" value="1"/>
</dbReference>
<dbReference type="InterPro" id="IPR003593">
    <property type="entry name" value="AAA+_ATPase"/>
</dbReference>
<evidence type="ECO:0000256" key="3">
    <source>
        <dbReference type="ARBA" id="ARBA00022741"/>
    </source>
</evidence>
<evidence type="ECO:0000256" key="2">
    <source>
        <dbReference type="ARBA" id="ARBA00022448"/>
    </source>
</evidence>
<dbReference type="Proteomes" id="UP001056500">
    <property type="component" value="Chromosome"/>
</dbReference>
<evidence type="ECO:0000313" key="6">
    <source>
        <dbReference type="EMBL" id="USG68507.1"/>
    </source>
</evidence>
<evidence type="ECO:0000313" key="7">
    <source>
        <dbReference type="Proteomes" id="UP001056500"/>
    </source>
</evidence>
<feature type="domain" description="ABC transporter" evidence="5">
    <location>
        <begin position="5"/>
        <end position="233"/>
    </location>
</feature>
<reference evidence="6" key="1">
    <citation type="submission" date="2022-06" db="EMBL/GenBank/DDBJ databases">
        <title>Genome sequencing of Brevibacillus sp. BB3-R1.</title>
        <authorList>
            <person name="Heo J."/>
            <person name="Lee D."/>
            <person name="Won M."/>
            <person name="Han B.-H."/>
            <person name="Hong S.-B."/>
            <person name="Kwon S.-W."/>
        </authorList>
    </citation>
    <scope>NUCLEOTIDE SEQUENCE</scope>
    <source>
        <strain evidence="6">BB3-R1</strain>
    </source>
</reference>
<dbReference type="SMART" id="SM00382">
    <property type="entry name" value="AAA"/>
    <property type="match status" value="1"/>
</dbReference>
<dbReference type="PANTHER" id="PTHR43335">
    <property type="entry name" value="ABC TRANSPORTER, ATP-BINDING PROTEIN"/>
    <property type="match status" value="1"/>
</dbReference>
<dbReference type="PANTHER" id="PTHR43335:SF4">
    <property type="entry name" value="ABC TRANSPORTER, ATP-BINDING PROTEIN"/>
    <property type="match status" value="1"/>
</dbReference>
<dbReference type="Pfam" id="PF00005">
    <property type="entry name" value="ABC_tran"/>
    <property type="match status" value="1"/>
</dbReference>
<gene>
    <name evidence="6" type="ORF">NDK47_23350</name>
</gene>